<organism evidence="5 6">
    <name type="scientific">Staphylotrichum longicolle</name>
    <dbReference type="NCBI Taxonomy" id="669026"/>
    <lineage>
        <taxon>Eukaryota</taxon>
        <taxon>Fungi</taxon>
        <taxon>Dikarya</taxon>
        <taxon>Ascomycota</taxon>
        <taxon>Pezizomycotina</taxon>
        <taxon>Sordariomycetes</taxon>
        <taxon>Sordariomycetidae</taxon>
        <taxon>Sordariales</taxon>
        <taxon>Chaetomiaceae</taxon>
        <taxon>Staphylotrichum</taxon>
    </lineage>
</organism>
<dbReference type="InterPro" id="IPR025340">
    <property type="entry name" value="DUF4246"/>
</dbReference>
<dbReference type="EMBL" id="JAHCVI010000001">
    <property type="protein sequence ID" value="KAG7291974.1"/>
    <property type="molecule type" value="Genomic_DNA"/>
</dbReference>
<dbReference type="Pfam" id="PF21666">
    <property type="entry name" value="DUF4246_N"/>
    <property type="match status" value="1"/>
</dbReference>
<dbReference type="InterPro" id="IPR049192">
    <property type="entry name" value="DUF4246_C"/>
</dbReference>
<keyword evidence="6" id="KW-1185">Reference proteome</keyword>
<sequence>MLRFGCSQVVIERLDPLVDPGSVPSSHMHQIVGGNAFAASMPTTDIAKLGSCTTCHFKEDVSNYWTANLYFKARNGTYKRVPQIANQFNDGDNAGITIYYTSPGPNLTTAFKPGFRMLTGDSTQRKSDNLGKKMQQCYRCYTAENWGGSPYSPCMDPELDTDHFPNRPCAGGIRSNIIFPLCWDGKNLDSPSHKDHVSHPVGGPTSFAVVGGACPSSHPVKIPQVMLEVMWDTRAFNNPNDWPEDGSQPFYLSNGDHTGFGQHGDYVFGWEGDSLQRAMDNACYLRNCSLLTGMAPKVKNLCQVPVTVKEELDGWLDELPGGGKGIHYNCVGAGSEMLLVREVALMLVMDRLTDKPDWHVKVFDDEIAEKWKTEALAWPETDLWDRIAHVNERRRSLQMPNNILDKRCLDNCILELRAKAEHFKRTGITPTLDADFSVAKSDGLVPPELQSALREAFTRLKADQASHPDWHPNSDEKVQDLVHPSMYPLVYGRSRFLPEEVVGVEDAVDKWAGKGEVIPRRAEWGEEPTQRKVRTRWDGDYETVPGGSGIHKSYWSTIYQWLPANVKFTADGGVRFSSYINNLHPTKYRDIYGTIEKLIETALPMWDQCLAQYQSGTLSGAGRHEPRLNPEHPGDDNEDNWNPKSVEDMLAQEAAAKGTATSEEKPKTSDSESEDEDDQWDRWRETRQPIHTNLSTFLTSEVSYEVAQAESLRERFKDKGLQIIVKMASIELTPEKPEFTPGGWHVEGMMNERIVGTVLYYLDSENITDSHLDFRALTKSDQEQVGQDNYHWMESAYGVRLSGGSCLQNYGSVKTPQGRLLAFPNVFQHRVSGFKLADPTKPGHRRFIALWLVDPLTRIISTANVPPQQADWWSDRAFGALKANDGTMPPEITQLLLERGLGGSQLAEAMAGKEVKGGKLPVELMEMVRKELGDALPMTREEAEEHRLKLMQARSSFQEEARGNWESVEYSFCEH</sequence>
<feature type="compositionally biased region" description="Basic and acidic residues" evidence="1">
    <location>
        <begin position="622"/>
        <end position="635"/>
    </location>
</feature>
<evidence type="ECO:0000259" key="2">
    <source>
        <dbReference type="Pfam" id="PF09362"/>
    </source>
</evidence>
<feature type="region of interest" description="Disordered" evidence="1">
    <location>
        <begin position="618"/>
        <end position="681"/>
    </location>
</feature>
<name>A0AAD4F2L7_9PEZI</name>
<evidence type="ECO:0008006" key="7">
    <source>
        <dbReference type="Google" id="ProtNLM"/>
    </source>
</evidence>
<dbReference type="Pfam" id="PF14033">
    <property type="entry name" value="DUF4246"/>
    <property type="match status" value="1"/>
</dbReference>
<dbReference type="PANTHER" id="PTHR33119:SF1">
    <property type="entry name" value="FE2OG DIOXYGENASE DOMAIN-CONTAINING PROTEIN"/>
    <property type="match status" value="1"/>
</dbReference>
<dbReference type="Proteomes" id="UP001197093">
    <property type="component" value="Unassembled WGS sequence"/>
</dbReference>
<gene>
    <name evidence="5" type="ORF">NEMBOFW57_002003</name>
</gene>
<dbReference type="InterPro" id="IPR018535">
    <property type="entry name" value="DUF1996"/>
</dbReference>
<feature type="domain" description="DUF4246" evidence="3">
    <location>
        <begin position="407"/>
        <end position="875"/>
    </location>
</feature>
<comment type="caution">
    <text evidence="5">The sequence shown here is derived from an EMBL/GenBank/DDBJ whole genome shotgun (WGS) entry which is preliminary data.</text>
</comment>
<dbReference type="AlphaFoldDB" id="A0AAD4F2L7"/>
<evidence type="ECO:0000313" key="5">
    <source>
        <dbReference type="EMBL" id="KAG7291974.1"/>
    </source>
</evidence>
<evidence type="ECO:0000259" key="4">
    <source>
        <dbReference type="Pfam" id="PF21666"/>
    </source>
</evidence>
<feature type="domain" description="DUF1996" evidence="2">
    <location>
        <begin position="15"/>
        <end position="270"/>
    </location>
</feature>
<proteinExistence type="predicted"/>
<protein>
    <recommendedName>
        <fullName evidence="7">DUF1996 domain-containing protein</fullName>
    </recommendedName>
</protein>
<dbReference type="PANTHER" id="PTHR33119">
    <property type="entry name" value="IFI3P"/>
    <property type="match status" value="1"/>
</dbReference>
<evidence type="ECO:0000313" key="6">
    <source>
        <dbReference type="Proteomes" id="UP001197093"/>
    </source>
</evidence>
<dbReference type="InterPro" id="IPR049207">
    <property type="entry name" value="DUF4246_N"/>
</dbReference>
<reference evidence="5" key="1">
    <citation type="submission" date="2023-02" db="EMBL/GenBank/DDBJ databases">
        <authorList>
            <person name="Palmer J.M."/>
        </authorList>
    </citation>
    <scope>NUCLEOTIDE SEQUENCE</scope>
    <source>
        <strain evidence="5">FW57</strain>
    </source>
</reference>
<evidence type="ECO:0000256" key="1">
    <source>
        <dbReference type="SAM" id="MobiDB-lite"/>
    </source>
</evidence>
<evidence type="ECO:0000259" key="3">
    <source>
        <dbReference type="Pfam" id="PF14033"/>
    </source>
</evidence>
<accession>A0AAD4F2L7</accession>
<dbReference type="Pfam" id="PF09362">
    <property type="entry name" value="DUF1996"/>
    <property type="match status" value="1"/>
</dbReference>
<feature type="domain" description="DUF4246" evidence="4">
    <location>
        <begin position="325"/>
        <end position="374"/>
    </location>
</feature>